<dbReference type="PANTHER" id="PTHR42919:SF8">
    <property type="entry name" value="N-ALPHA-ACETYLTRANSFERASE 50"/>
    <property type="match status" value="1"/>
</dbReference>
<sequence length="158" mass="18674">MDIKLRKANITDFHQMLKIYKELDEMHRVEYPDIFIEPEGEARPLEYIEKQIEDDDKYLIVAETDKQIVGFVECVVMESSSFPVIKKRKWVELNSLVVLKEYQGIGVGKMLLESVIKWSNEKRINRIELKVFTFNSSAKDFYSKAGFKDIFSRMYLDC</sequence>
<gene>
    <name evidence="4" type="ORF">CIB95_03735</name>
</gene>
<dbReference type="AlphaFoldDB" id="A0A263BYE0"/>
<protein>
    <submittedName>
        <fullName evidence="4">GNAT family N-acetyltransferase</fullName>
    </submittedName>
</protein>
<name>A0A263BYE0_9BACI</name>
<comment type="caution">
    <text evidence="4">The sequence shown here is derived from an EMBL/GenBank/DDBJ whole genome shotgun (WGS) entry which is preliminary data.</text>
</comment>
<dbReference type="InterPro" id="IPR000182">
    <property type="entry name" value="GNAT_dom"/>
</dbReference>
<dbReference type="PANTHER" id="PTHR42919">
    <property type="entry name" value="N-ALPHA-ACETYLTRANSFERASE"/>
    <property type="match status" value="1"/>
</dbReference>
<reference evidence="4 5" key="2">
    <citation type="submission" date="2017-09" db="EMBL/GenBank/DDBJ databases">
        <title>Bacillus patelloidae sp. nov., isolated from the intestinal tract of a marine limpet.</title>
        <authorList>
            <person name="Liu R."/>
            <person name="Dong C."/>
            <person name="Shao Z."/>
        </authorList>
    </citation>
    <scope>NUCLEOTIDE SEQUENCE [LARGE SCALE GENOMIC DNA]</scope>
    <source>
        <strain evidence="4 5">SA5d-4</strain>
    </source>
</reference>
<dbReference type="InterPro" id="IPR051556">
    <property type="entry name" value="N-term/lysine_N-AcTrnsfr"/>
</dbReference>
<evidence type="ECO:0000256" key="1">
    <source>
        <dbReference type="ARBA" id="ARBA00022679"/>
    </source>
</evidence>
<accession>A0A263BYE0</accession>
<dbReference type="RefSeq" id="WP_094921975.1">
    <property type="nucleotide sequence ID" value="NZ_NPIA01000001.1"/>
</dbReference>
<feature type="domain" description="N-acetyltransferase" evidence="3">
    <location>
        <begin position="3"/>
        <end position="158"/>
    </location>
</feature>
<dbReference type="GO" id="GO:0016747">
    <property type="term" value="F:acyltransferase activity, transferring groups other than amino-acyl groups"/>
    <property type="evidence" value="ECO:0007669"/>
    <property type="project" value="InterPro"/>
</dbReference>
<proteinExistence type="predicted"/>
<dbReference type="EMBL" id="NPIA01000001">
    <property type="protein sequence ID" value="OZM58690.1"/>
    <property type="molecule type" value="Genomic_DNA"/>
</dbReference>
<dbReference type="CDD" id="cd04301">
    <property type="entry name" value="NAT_SF"/>
    <property type="match status" value="1"/>
</dbReference>
<evidence type="ECO:0000259" key="3">
    <source>
        <dbReference type="PROSITE" id="PS51186"/>
    </source>
</evidence>
<organism evidence="4 5">
    <name type="scientific">Lottiidibacillus patelloidae</name>
    <dbReference type="NCBI Taxonomy" id="2670334"/>
    <lineage>
        <taxon>Bacteria</taxon>
        <taxon>Bacillati</taxon>
        <taxon>Bacillota</taxon>
        <taxon>Bacilli</taxon>
        <taxon>Bacillales</taxon>
        <taxon>Bacillaceae</taxon>
        <taxon>Lottiidibacillus</taxon>
    </lineage>
</organism>
<evidence type="ECO:0000256" key="2">
    <source>
        <dbReference type="ARBA" id="ARBA00023315"/>
    </source>
</evidence>
<dbReference type="Proteomes" id="UP000217083">
    <property type="component" value="Unassembled WGS sequence"/>
</dbReference>
<reference evidence="5" key="1">
    <citation type="submission" date="2017-08" db="EMBL/GenBank/DDBJ databases">
        <authorList>
            <person name="Huang Z."/>
        </authorList>
    </citation>
    <scope>NUCLEOTIDE SEQUENCE [LARGE SCALE GENOMIC DNA]</scope>
    <source>
        <strain evidence="5">SA5d-4</strain>
    </source>
</reference>
<dbReference type="SUPFAM" id="SSF55729">
    <property type="entry name" value="Acyl-CoA N-acyltransferases (Nat)"/>
    <property type="match status" value="1"/>
</dbReference>
<dbReference type="Gene3D" id="3.40.630.30">
    <property type="match status" value="1"/>
</dbReference>
<dbReference type="InterPro" id="IPR016181">
    <property type="entry name" value="Acyl_CoA_acyltransferase"/>
</dbReference>
<keyword evidence="1 4" id="KW-0808">Transferase</keyword>
<dbReference type="Pfam" id="PF00583">
    <property type="entry name" value="Acetyltransf_1"/>
    <property type="match status" value="1"/>
</dbReference>
<evidence type="ECO:0000313" key="5">
    <source>
        <dbReference type="Proteomes" id="UP000217083"/>
    </source>
</evidence>
<evidence type="ECO:0000313" key="4">
    <source>
        <dbReference type="EMBL" id="OZM58690.1"/>
    </source>
</evidence>
<keyword evidence="2" id="KW-0012">Acyltransferase</keyword>
<dbReference type="PROSITE" id="PS51186">
    <property type="entry name" value="GNAT"/>
    <property type="match status" value="1"/>
</dbReference>
<keyword evidence="5" id="KW-1185">Reference proteome</keyword>